<dbReference type="Gene3D" id="1.20.900.10">
    <property type="entry name" value="Dbl homology (DH) domain"/>
    <property type="match status" value="1"/>
</dbReference>
<evidence type="ECO:0000256" key="1">
    <source>
        <dbReference type="ARBA" id="ARBA00004245"/>
    </source>
</evidence>
<dbReference type="Gene3D" id="3.30.40.10">
    <property type="entry name" value="Zinc/RING finger domain, C3HC4 (zinc finger)"/>
    <property type="match status" value="1"/>
</dbReference>
<sequence length="855" mass="97965">MEETENLRGRVATLRGQIQEKLNASFPKNSHLVPSSGVPNYPVLCRSVVPLTPLCRSEGLLQIPQRHIKPPLAPKPPNISQRTRLKSSESTPQVVFNVKESHESDSLYMARSSRDISRPLSTASTTSTENGDAADISDSDSEDGRRNSSIPMLHRKNSYFNGRARLSHRSVNNVDFIFLKPEELPVSLLFFRSSTVFLNGDPSIHDKIVDELKRQGIIKSSGRLKNREVETLRDLRLGNENSECMGSKSNITKNVRQFKFWFRPAIPHSLSQMIDWIALLVTGTVSRQRYLLSMKLCQITAQAIPKKQDRRLKKLHFAAKEFYSVQKLFLKYLRDMGEVYPEYVVEFGKRVGKDLLARQGCQLHVVRQIQIHFQQLIRVHQLLLDEFSSRLEVWNSLEPNMADVIIKYADFLKICKPFLLEKSRFAQELTQLRVENKDFDNATVAFEQKIFNRGVGAVVQQLDQVHQNFMRIGIVLWHNADVWYKLFSYAISKLEKIAQSVNESMGLPSNEDLFKLYDRFQCHFDVFYPGRRLIRQGEVLKQTRKEPQPRYLVLFSDILWICRVMSGFGSSGLFDIGRSYGIPIETVRTESNPHEDYEQQLYVKSKYKSLILIMSTARERIQWQNDINIAREEKRKYKKRMNEAIERQRKQSLNPLAFDVPLSKDIGGECQNNTSNPILPLSASCSISGEPACNGLHLTMSRCNSDSQDSSSHPSTPIDDNPGASITIPMTGKRKVLRADTVKPLWLPDDSSTKCLMEGCDTLFSFLNRRHHCRNCGWVSGNNAGTLFPAHLLVRGSDGILRIRVLKTSPHEKKFSLVEPQTLFLPPVNRRLKRMNIRERIMQNNGLVFGKVMLK</sequence>
<organism evidence="10 11">
    <name type="scientific">Dictyocaulus viviparus</name>
    <name type="common">Bovine lungworm</name>
    <dbReference type="NCBI Taxonomy" id="29172"/>
    <lineage>
        <taxon>Eukaryota</taxon>
        <taxon>Metazoa</taxon>
        <taxon>Ecdysozoa</taxon>
        <taxon>Nematoda</taxon>
        <taxon>Chromadorea</taxon>
        <taxon>Rhabditida</taxon>
        <taxon>Rhabditina</taxon>
        <taxon>Rhabditomorpha</taxon>
        <taxon>Strongyloidea</taxon>
        <taxon>Metastrongylidae</taxon>
        <taxon>Dictyocaulus</taxon>
    </lineage>
</organism>
<feature type="region of interest" description="Disordered" evidence="8">
    <location>
        <begin position="704"/>
        <end position="726"/>
    </location>
</feature>
<evidence type="ECO:0000259" key="9">
    <source>
        <dbReference type="PROSITE" id="PS50003"/>
    </source>
</evidence>
<evidence type="ECO:0000256" key="5">
    <source>
        <dbReference type="ARBA" id="ARBA00022833"/>
    </source>
</evidence>
<evidence type="ECO:0000313" key="11">
    <source>
        <dbReference type="Proteomes" id="UP000053766"/>
    </source>
</evidence>
<feature type="compositionally biased region" description="Polar residues" evidence="8">
    <location>
        <begin position="119"/>
        <end position="130"/>
    </location>
</feature>
<keyword evidence="2" id="KW-0344">Guanine-nucleotide releasing factor</keyword>
<dbReference type="SUPFAM" id="SSF57903">
    <property type="entry name" value="FYVE/PHD zinc finger"/>
    <property type="match status" value="1"/>
</dbReference>
<dbReference type="SUPFAM" id="SSF50729">
    <property type="entry name" value="PH domain-like"/>
    <property type="match status" value="1"/>
</dbReference>
<dbReference type="PANTHER" id="PTHR12673:SF271">
    <property type="entry name" value="FYVE, RHOGEF AND PH DOMAIN-CONTAINING PROTEIN TAG-77"/>
    <property type="match status" value="1"/>
</dbReference>
<dbReference type="EMBL" id="KN716161">
    <property type="protein sequence ID" value="KJH52696.1"/>
    <property type="molecule type" value="Genomic_DNA"/>
</dbReference>
<dbReference type="Gene3D" id="2.30.29.30">
    <property type="entry name" value="Pleckstrin-homology domain (PH domain)/Phosphotyrosine-binding domain (PTB)"/>
    <property type="match status" value="1"/>
</dbReference>
<dbReference type="SMART" id="SM00064">
    <property type="entry name" value="FYVE"/>
    <property type="match status" value="1"/>
</dbReference>
<protein>
    <submittedName>
        <fullName evidence="10">PH domain protein</fullName>
    </submittedName>
</protein>
<feature type="domain" description="PH" evidence="9">
    <location>
        <begin position="532"/>
        <end position="632"/>
    </location>
</feature>
<dbReference type="STRING" id="29172.A0A0D8YDM6"/>
<dbReference type="GO" id="GO:0005737">
    <property type="term" value="C:cytoplasm"/>
    <property type="evidence" value="ECO:0007669"/>
    <property type="project" value="TreeGrafter"/>
</dbReference>
<reference evidence="11" key="2">
    <citation type="journal article" date="2016" name="Sci. Rep.">
        <title>Dictyocaulus viviparus genome, variome and transcriptome elucidate lungworm biology and support future intervention.</title>
        <authorList>
            <person name="McNulty S.N."/>
            <person name="Strube C."/>
            <person name="Rosa B.A."/>
            <person name="Martin J.C."/>
            <person name="Tyagi R."/>
            <person name="Choi Y.J."/>
            <person name="Wang Q."/>
            <person name="Hallsworth Pepin K."/>
            <person name="Zhang X."/>
            <person name="Ozersky P."/>
            <person name="Wilson R.K."/>
            <person name="Sternberg P.W."/>
            <person name="Gasser R.B."/>
            <person name="Mitreva M."/>
        </authorList>
    </citation>
    <scope>NUCLEOTIDE SEQUENCE [LARGE SCALE GENOMIC DNA]</scope>
    <source>
        <strain evidence="11">HannoverDv2000</strain>
    </source>
</reference>
<dbReference type="InterPro" id="IPR001849">
    <property type="entry name" value="PH_domain"/>
</dbReference>
<dbReference type="PANTHER" id="PTHR12673">
    <property type="entry name" value="FACIOGENITAL DYSPLASIA PROTEIN"/>
    <property type="match status" value="1"/>
</dbReference>
<evidence type="ECO:0000313" key="10">
    <source>
        <dbReference type="EMBL" id="KJH52696.1"/>
    </source>
</evidence>
<dbReference type="GO" id="GO:0008270">
    <property type="term" value="F:zinc ion binding"/>
    <property type="evidence" value="ECO:0007669"/>
    <property type="project" value="UniProtKB-KW"/>
</dbReference>
<feature type="region of interest" description="Disordered" evidence="8">
    <location>
        <begin position="66"/>
        <end position="153"/>
    </location>
</feature>
<keyword evidence="5" id="KW-0862">Zinc</keyword>
<evidence type="ECO:0000256" key="3">
    <source>
        <dbReference type="ARBA" id="ARBA00022723"/>
    </source>
</evidence>
<evidence type="ECO:0000256" key="2">
    <source>
        <dbReference type="ARBA" id="ARBA00022658"/>
    </source>
</evidence>
<feature type="compositionally biased region" description="Polar residues" evidence="8">
    <location>
        <begin position="78"/>
        <end position="94"/>
    </location>
</feature>
<dbReference type="SMART" id="SM00233">
    <property type="entry name" value="PH"/>
    <property type="match status" value="1"/>
</dbReference>
<comment type="subcellular location">
    <subcellularLocation>
        <location evidence="1">Cytoplasm</location>
        <location evidence="1">Cytoskeleton</location>
    </subcellularLocation>
</comment>
<dbReference type="InterPro" id="IPR011993">
    <property type="entry name" value="PH-like_dom_sf"/>
</dbReference>
<gene>
    <name evidence="10" type="ORF">DICVIV_01157</name>
</gene>
<dbReference type="GO" id="GO:0005085">
    <property type="term" value="F:guanyl-nucleotide exchange factor activity"/>
    <property type="evidence" value="ECO:0007669"/>
    <property type="project" value="UniProtKB-KW"/>
</dbReference>
<keyword evidence="4" id="KW-0863">Zinc-finger</keyword>
<dbReference type="SMART" id="SM00325">
    <property type="entry name" value="RhoGEF"/>
    <property type="match status" value="1"/>
</dbReference>
<dbReference type="Proteomes" id="UP000053766">
    <property type="component" value="Unassembled WGS sequence"/>
</dbReference>
<dbReference type="OrthoDB" id="245697at2759"/>
<keyword evidence="6" id="KW-0963">Cytoplasm</keyword>
<dbReference type="InterPro" id="IPR013083">
    <property type="entry name" value="Znf_RING/FYVE/PHD"/>
</dbReference>
<dbReference type="Pfam" id="PF01363">
    <property type="entry name" value="FYVE"/>
    <property type="match status" value="1"/>
</dbReference>
<keyword evidence="6" id="KW-0206">Cytoskeleton</keyword>
<dbReference type="GO" id="GO:0046847">
    <property type="term" value="P:filopodium assembly"/>
    <property type="evidence" value="ECO:0007669"/>
    <property type="project" value="TreeGrafter"/>
</dbReference>
<keyword evidence="11" id="KW-1185">Reference proteome</keyword>
<dbReference type="InterPro" id="IPR000219">
    <property type="entry name" value="DH_dom"/>
</dbReference>
<dbReference type="InterPro" id="IPR051092">
    <property type="entry name" value="FYVE_RhoGEF_PH"/>
</dbReference>
<reference evidence="10 11" key="1">
    <citation type="submission" date="2013-11" db="EMBL/GenBank/DDBJ databases">
        <title>Draft genome of the bovine lungworm Dictyocaulus viviparus.</title>
        <authorList>
            <person name="Mitreva M."/>
        </authorList>
    </citation>
    <scope>NUCLEOTIDE SEQUENCE [LARGE SCALE GENOMIC DNA]</scope>
    <source>
        <strain evidence="10 11">HannoverDv2000</strain>
    </source>
</reference>
<evidence type="ECO:0000256" key="8">
    <source>
        <dbReference type="SAM" id="MobiDB-lite"/>
    </source>
</evidence>
<dbReference type="SUPFAM" id="SSF48065">
    <property type="entry name" value="DBL homology domain (DH-domain)"/>
    <property type="match status" value="1"/>
</dbReference>
<dbReference type="InterPro" id="IPR000306">
    <property type="entry name" value="Znf_FYVE"/>
</dbReference>
<dbReference type="PROSITE" id="PS50003">
    <property type="entry name" value="PH_DOMAIN"/>
    <property type="match status" value="1"/>
</dbReference>
<proteinExistence type="predicted"/>
<keyword evidence="3" id="KW-0479">Metal-binding</keyword>
<dbReference type="GO" id="GO:0007010">
    <property type="term" value="P:cytoskeleton organization"/>
    <property type="evidence" value="ECO:0007669"/>
    <property type="project" value="TreeGrafter"/>
</dbReference>
<dbReference type="GO" id="GO:0005856">
    <property type="term" value="C:cytoskeleton"/>
    <property type="evidence" value="ECO:0007669"/>
    <property type="project" value="UniProtKB-SubCell"/>
</dbReference>
<accession>A0A0D8YDM6</accession>
<name>A0A0D8YDM6_DICVI</name>
<evidence type="ECO:0000256" key="6">
    <source>
        <dbReference type="ARBA" id="ARBA00023212"/>
    </source>
</evidence>
<evidence type="ECO:0000256" key="7">
    <source>
        <dbReference type="SAM" id="Coils"/>
    </source>
</evidence>
<dbReference type="InterPro" id="IPR035899">
    <property type="entry name" value="DBL_dom_sf"/>
</dbReference>
<dbReference type="InterPro" id="IPR011011">
    <property type="entry name" value="Znf_FYVE_PHD"/>
</dbReference>
<dbReference type="AlphaFoldDB" id="A0A0D8YDM6"/>
<feature type="coiled-coil region" evidence="7">
    <location>
        <begin position="620"/>
        <end position="651"/>
    </location>
</feature>
<keyword evidence="7" id="KW-0175">Coiled coil</keyword>
<evidence type="ECO:0000256" key="4">
    <source>
        <dbReference type="ARBA" id="ARBA00022771"/>
    </source>
</evidence>
<feature type="compositionally biased region" description="Low complexity" evidence="8">
    <location>
        <begin position="704"/>
        <end position="715"/>
    </location>
</feature>